<gene>
    <name evidence="1" type="primary">kaznb</name>
    <name evidence="1" type="ORF">DAT39_001504</name>
</gene>
<accession>A0A8J4UA76</accession>
<dbReference type="AlphaFoldDB" id="A0A8J4UA76"/>
<proteinExistence type="predicted"/>
<dbReference type="Proteomes" id="UP000727407">
    <property type="component" value="Unassembled WGS sequence"/>
</dbReference>
<keyword evidence="2" id="KW-1185">Reference proteome</keyword>
<protein>
    <submittedName>
        <fullName evidence="1">Kazrin-like isoform X1</fullName>
    </submittedName>
</protein>
<feature type="non-terminal residue" evidence="1">
    <location>
        <position position="51"/>
    </location>
</feature>
<reference evidence="1" key="1">
    <citation type="submission" date="2020-07" db="EMBL/GenBank/DDBJ databases">
        <title>Clarias magur genome sequencing, assembly and annotation.</title>
        <authorList>
            <person name="Kushwaha B."/>
            <person name="Kumar R."/>
            <person name="Das P."/>
            <person name="Joshi C.G."/>
            <person name="Kumar D."/>
            <person name="Nagpure N.S."/>
            <person name="Pandey M."/>
            <person name="Agarwal S."/>
            <person name="Srivastava S."/>
            <person name="Singh M."/>
            <person name="Sahoo L."/>
            <person name="Jayasankar P."/>
            <person name="Meher P.K."/>
            <person name="Koringa P.G."/>
            <person name="Iquebal M.A."/>
            <person name="Das S.P."/>
            <person name="Bit A."/>
            <person name="Patnaik S."/>
            <person name="Patel N."/>
            <person name="Shah T.M."/>
            <person name="Hinsu A."/>
            <person name="Jena J.K."/>
        </authorList>
    </citation>
    <scope>NUCLEOTIDE SEQUENCE</scope>
    <source>
        <strain evidence="1">CIFAMagur01</strain>
        <tissue evidence="1">Testis</tissue>
    </source>
</reference>
<sequence>MMENNKQPGQHTDGAVYSTSQEVSSLCSELSSCSRRLAELGANIIGNKQQS</sequence>
<dbReference type="EMBL" id="QNUK01000011">
    <property type="protein sequence ID" value="KAF5908719.1"/>
    <property type="molecule type" value="Genomic_DNA"/>
</dbReference>
<comment type="caution">
    <text evidence="1">The sequence shown here is derived from an EMBL/GenBank/DDBJ whole genome shotgun (WGS) entry which is preliminary data.</text>
</comment>
<organism evidence="1 2">
    <name type="scientific">Clarias magur</name>
    <name type="common">Asian catfish</name>
    <name type="synonym">Macropteronotus magur</name>
    <dbReference type="NCBI Taxonomy" id="1594786"/>
    <lineage>
        <taxon>Eukaryota</taxon>
        <taxon>Metazoa</taxon>
        <taxon>Chordata</taxon>
        <taxon>Craniata</taxon>
        <taxon>Vertebrata</taxon>
        <taxon>Euteleostomi</taxon>
        <taxon>Actinopterygii</taxon>
        <taxon>Neopterygii</taxon>
        <taxon>Teleostei</taxon>
        <taxon>Ostariophysi</taxon>
        <taxon>Siluriformes</taxon>
        <taxon>Clariidae</taxon>
        <taxon>Clarias</taxon>
    </lineage>
</organism>
<name>A0A8J4UA76_CLAMG</name>
<evidence type="ECO:0000313" key="2">
    <source>
        <dbReference type="Proteomes" id="UP000727407"/>
    </source>
</evidence>
<evidence type="ECO:0000313" key="1">
    <source>
        <dbReference type="EMBL" id="KAF5908719.1"/>
    </source>
</evidence>